<dbReference type="InterPro" id="IPR006963">
    <property type="entry name" value="Mopterin_OxRdtase_4Fe-4S_dom"/>
</dbReference>
<dbReference type="Pfam" id="PF10588">
    <property type="entry name" value="NADH-G_4Fe-4S_3"/>
    <property type="match status" value="1"/>
</dbReference>
<dbReference type="PROSITE" id="PS00643">
    <property type="entry name" value="COMPLEX1_75K_3"/>
    <property type="match status" value="1"/>
</dbReference>
<comment type="cofactor">
    <cofactor evidence="1">
        <name>[4Fe-4S] cluster</name>
        <dbReference type="ChEBI" id="CHEBI:49883"/>
    </cofactor>
</comment>
<dbReference type="Proteomes" id="UP000524246">
    <property type="component" value="Unassembled WGS sequence"/>
</dbReference>
<feature type="domain" description="2Fe-2S ferredoxin-type" evidence="13">
    <location>
        <begin position="5"/>
        <end position="83"/>
    </location>
</feature>
<dbReference type="InterPro" id="IPR036010">
    <property type="entry name" value="2Fe-2S_ferredoxin-like_sf"/>
</dbReference>
<name>A0A7X9FRG1_9DELT</name>
<dbReference type="GO" id="GO:0016020">
    <property type="term" value="C:membrane"/>
    <property type="evidence" value="ECO:0007669"/>
    <property type="project" value="UniProtKB-SubCell"/>
</dbReference>
<dbReference type="PANTHER" id="PTHR43105:SF13">
    <property type="entry name" value="NADH-UBIQUINONE OXIDOREDUCTASE 75 KDA SUBUNIT, MITOCHONDRIAL"/>
    <property type="match status" value="1"/>
</dbReference>
<comment type="subcellular location">
    <subcellularLocation>
        <location evidence="2">Membrane</location>
    </subcellularLocation>
</comment>
<dbReference type="Gene3D" id="3.30.70.20">
    <property type="match status" value="1"/>
</dbReference>
<evidence type="ECO:0000256" key="6">
    <source>
        <dbReference type="ARBA" id="ARBA00022723"/>
    </source>
</evidence>
<dbReference type="Pfam" id="PF04879">
    <property type="entry name" value="Molybdop_Fe4S4"/>
    <property type="match status" value="1"/>
</dbReference>
<dbReference type="AlphaFoldDB" id="A0A7X9FRG1"/>
<keyword evidence="9" id="KW-0411">Iron-sulfur</keyword>
<accession>A0A7X9FRG1</accession>
<proteinExistence type="inferred from homology"/>
<gene>
    <name evidence="17" type="ORF">GYA55_07145</name>
</gene>
<dbReference type="SUPFAM" id="SSF54292">
    <property type="entry name" value="2Fe-2S ferredoxin-like"/>
    <property type="match status" value="1"/>
</dbReference>
<keyword evidence="5" id="KW-0001">2Fe-2S</keyword>
<dbReference type="EMBL" id="JAAZON010000314">
    <property type="protein sequence ID" value="NMC62929.1"/>
    <property type="molecule type" value="Genomic_DNA"/>
</dbReference>
<keyword evidence="10" id="KW-0520">NAD</keyword>
<dbReference type="Gene3D" id="3.10.20.740">
    <property type="match status" value="1"/>
</dbReference>
<evidence type="ECO:0000256" key="11">
    <source>
        <dbReference type="ARBA" id="ARBA00023136"/>
    </source>
</evidence>
<comment type="caution">
    <text evidence="17">The sequence shown here is derived from an EMBL/GenBank/DDBJ whole genome shotgun (WGS) entry which is preliminary data.</text>
</comment>
<keyword evidence="7" id="KW-1278">Translocase</keyword>
<dbReference type="GO" id="GO:0051539">
    <property type="term" value="F:4 iron, 4 sulfur cluster binding"/>
    <property type="evidence" value="ECO:0007669"/>
    <property type="project" value="UniProtKB-KW"/>
</dbReference>
<evidence type="ECO:0000256" key="7">
    <source>
        <dbReference type="ARBA" id="ARBA00022967"/>
    </source>
</evidence>
<keyword evidence="6" id="KW-0479">Metal-binding</keyword>
<dbReference type="GO" id="GO:0016491">
    <property type="term" value="F:oxidoreductase activity"/>
    <property type="evidence" value="ECO:0007669"/>
    <property type="project" value="InterPro"/>
</dbReference>
<dbReference type="InterPro" id="IPR000283">
    <property type="entry name" value="NADH_UbQ_OxRdtase_75kDa_su_CS"/>
</dbReference>
<evidence type="ECO:0000313" key="18">
    <source>
        <dbReference type="Proteomes" id="UP000524246"/>
    </source>
</evidence>
<dbReference type="SUPFAM" id="SSF53706">
    <property type="entry name" value="Formate dehydrogenase/DMSO reductase, domains 1-3"/>
    <property type="match status" value="1"/>
</dbReference>
<dbReference type="PROSITE" id="PS51839">
    <property type="entry name" value="4FE4S_HC3"/>
    <property type="match status" value="1"/>
</dbReference>
<comment type="cofactor">
    <cofactor evidence="12">
        <name>[2Fe-2S] cluster</name>
        <dbReference type="ChEBI" id="CHEBI:190135"/>
    </cofactor>
</comment>
<evidence type="ECO:0000256" key="5">
    <source>
        <dbReference type="ARBA" id="ARBA00022714"/>
    </source>
</evidence>
<organism evidence="17 18">
    <name type="scientific">SAR324 cluster bacterium</name>
    <dbReference type="NCBI Taxonomy" id="2024889"/>
    <lineage>
        <taxon>Bacteria</taxon>
        <taxon>Deltaproteobacteria</taxon>
        <taxon>SAR324 cluster</taxon>
    </lineage>
</organism>
<dbReference type="PROSITE" id="PS51669">
    <property type="entry name" value="4FE4S_MOW_BIS_MGD"/>
    <property type="match status" value="1"/>
</dbReference>
<evidence type="ECO:0000256" key="3">
    <source>
        <dbReference type="ARBA" id="ARBA00005404"/>
    </source>
</evidence>
<dbReference type="InterPro" id="IPR019574">
    <property type="entry name" value="NADH_UbQ_OxRdtase_Gsu_4Fe4S-bd"/>
</dbReference>
<reference evidence="17 18" key="1">
    <citation type="journal article" date="2020" name="Biotechnol. Biofuels">
        <title>New insights from the biogas microbiome by comprehensive genome-resolved metagenomics of nearly 1600 species originating from multiple anaerobic digesters.</title>
        <authorList>
            <person name="Campanaro S."/>
            <person name="Treu L."/>
            <person name="Rodriguez-R L.M."/>
            <person name="Kovalovszki A."/>
            <person name="Ziels R.M."/>
            <person name="Maus I."/>
            <person name="Zhu X."/>
            <person name="Kougias P.G."/>
            <person name="Basile A."/>
            <person name="Luo G."/>
            <person name="Schluter A."/>
            <person name="Konstantinidis K.T."/>
            <person name="Angelidaki I."/>
        </authorList>
    </citation>
    <scope>NUCLEOTIDE SEQUENCE [LARGE SCALE GENOMIC DNA]</scope>
    <source>
        <strain evidence="17">AS27yjCOA_65</strain>
    </source>
</reference>
<evidence type="ECO:0000256" key="8">
    <source>
        <dbReference type="ARBA" id="ARBA00023004"/>
    </source>
</evidence>
<evidence type="ECO:0000256" key="9">
    <source>
        <dbReference type="ARBA" id="ARBA00023014"/>
    </source>
</evidence>
<dbReference type="PROSITE" id="PS51085">
    <property type="entry name" value="2FE2S_FER_2"/>
    <property type="match status" value="1"/>
</dbReference>
<dbReference type="InterPro" id="IPR001041">
    <property type="entry name" value="2Fe-2S_ferredoxin-type"/>
</dbReference>
<dbReference type="Pfam" id="PF13510">
    <property type="entry name" value="Fer2_4"/>
    <property type="match status" value="1"/>
</dbReference>
<dbReference type="PROSITE" id="PS00551">
    <property type="entry name" value="MOLYBDOPTERIN_PROK_1"/>
    <property type="match status" value="1"/>
</dbReference>
<dbReference type="InterPro" id="IPR054351">
    <property type="entry name" value="NADH_UbQ_OxRdtase_ferredoxin"/>
</dbReference>
<dbReference type="PROSITE" id="PS51379">
    <property type="entry name" value="4FE4S_FER_2"/>
    <property type="match status" value="1"/>
</dbReference>
<evidence type="ECO:0000256" key="10">
    <source>
        <dbReference type="ARBA" id="ARBA00023027"/>
    </source>
</evidence>
<evidence type="ECO:0000259" key="15">
    <source>
        <dbReference type="PROSITE" id="PS51669"/>
    </source>
</evidence>
<dbReference type="FunFam" id="3.30.70.20:FF:000002">
    <property type="entry name" value="NADH-ubiquinone oxidoreductase 75 kDa subunit"/>
    <property type="match status" value="1"/>
</dbReference>
<evidence type="ECO:0000259" key="13">
    <source>
        <dbReference type="PROSITE" id="PS51085"/>
    </source>
</evidence>
<dbReference type="GO" id="GO:0008137">
    <property type="term" value="F:NADH dehydrogenase (ubiquinone) activity"/>
    <property type="evidence" value="ECO:0007669"/>
    <property type="project" value="InterPro"/>
</dbReference>
<feature type="domain" description="4Fe-4S His(Cys)3-ligated-type" evidence="16">
    <location>
        <begin position="85"/>
        <end position="124"/>
    </location>
</feature>
<evidence type="ECO:0000256" key="12">
    <source>
        <dbReference type="ARBA" id="ARBA00034078"/>
    </source>
</evidence>
<keyword evidence="4" id="KW-0004">4Fe-4S</keyword>
<dbReference type="FunFam" id="3.10.20.740:FF:000004">
    <property type="entry name" value="NADH-quinone oxidoreductase"/>
    <property type="match status" value="1"/>
</dbReference>
<dbReference type="GO" id="GO:0046872">
    <property type="term" value="F:metal ion binding"/>
    <property type="evidence" value="ECO:0007669"/>
    <property type="project" value="UniProtKB-KW"/>
</dbReference>
<evidence type="ECO:0000256" key="2">
    <source>
        <dbReference type="ARBA" id="ARBA00004370"/>
    </source>
</evidence>
<comment type="similarity">
    <text evidence="3">Belongs to the complex I 75 kDa subunit family.</text>
</comment>
<dbReference type="InterPro" id="IPR017896">
    <property type="entry name" value="4Fe4S_Fe-S-bd"/>
</dbReference>
<evidence type="ECO:0000256" key="1">
    <source>
        <dbReference type="ARBA" id="ARBA00001966"/>
    </source>
</evidence>
<evidence type="ECO:0000259" key="16">
    <source>
        <dbReference type="PROSITE" id="PS51839"/>
    </source>
</evidence>
<evidence type="ECO:0000259" key="14">
    <source>
        <dbReference type="PROSITE" id="PS51379"/>
    </source>
</evidence>
<keyword evidence="11" id="KW-0472">Membrane</keyword>
<dbReference type="PROSITE" id="PS00641">
    <property type="entry name" value="COMPLEX1_75K_1"/>
    <property type="match status" value="1"/>
</dbReference>
<evidence type="ECO:0000256" key="4">
    <source>
        <dbReference type="ARBA" id="ARBA00022485"/>
    </source>
</evidence>
<dbReference type="PANTHER" id="PTHR43105">
    <property type="entry name" value="RESPIRATORY NITRATE REDUCTASE"/>
    <property type="match status" value="1"/>
</dbReference>
<dbReference type="Gene3D" id="3.40.50.740">
    <property type="match status" value="1"/>
</dbReference>
<dbReference type="GO" id="GO:0048038">
    <property type="term" value="F:quinone binding"/>
    <property type="evidence" value="ECO:0007669"/>
    <property type="project" value="UniProtKB-KW"/>
</dbReference>
<dbReference type="Gene3D" id="2.20.25.90">
    <property type="entry name" value="ADC-like domains"/>
    <property type="match status" value="1"/>
</dbReference>
<dbReference type="SMART" id="SM00926">
    <property type="entry name" value="Molybdop_Fe4S4"/>
    <property type="match status" value="1"/>
</dbReference>
<dbReference type="InterPro" id="IPR050123">
    <property type="entry name" value="Prok_molybdopt-oxidoreductase"/>
</dbReference>
<keyword evidence="8" id="KW-0408">Iron</keyword>
<dbReference type="GO" id="GO:0042773">
    <property type="term" value="P:ATP synthesis coupled electron transport"/>
    <property type="evidence" value="ECO:0007669"/>
    <property type="project" value="InterPro"/>
</dbReference>
<sequence length="529" mass="59219">MGETNLLTLKIDGREVRVPPGTNLIEAAASIGIEIPHYCYHKCLSIAGNCRMCQVKLKGQDKLVIACNTTAQEGMEVFTHNSSNEVSEAQTAILEFILVNHPMDCTICDQAGHCKLQDYYYQYSSRLSRFEEEKEHKVKGIELGPHVILDGERCIMCTRCIRFCDEITKTSELGMINRGDRSVIAVNPGKVLDNPLSGTVVDLCPVGALTHRDWRFNTRIWFTNQTDSICPGCSTGCNVKVAEREGQVVGVKARFNEDVNKEWLCDEGRYGFGRILPKQRILKALINARTTEVEEGLLAIKGMLNGYTGIFVSPDLTLEEYEILRRFLTRYHKGHFNLVLGYRSRELDEVQSLLMSPDCAANFRGAEFVGIVKGDLEKQYLESLDKLRKGVFKNILIIGDRGIFSTDVDESVLQGMSRADYSIGFLTNLESDFSKALKALFPARSILEKSGLMINSKDRLQYLNAVVPNPDGTHPHWKLINMLAKICGDSISEAISDRDLTLWYLEMERRLGSLTIAGIKAGGVQLNVK</sequence>
<feature type="domain" description="4Fe-4S Mo/W bis-MGD-type" evidence="15">
    <location>
        <begin position="223"/>
        <end position="279"/>
    </location>
</feature>
<evidence type="ECO:0000313" key="17">
    <source>
        <dbReference type="EMBL" id="NMC62929.1"/>
    </source>
</evidence>
<dbReference type="SUPFAM" id="SSF54862">
    <property type="entry name" value="4Fe-4S ferredoxins"/>
    <property type="match status" value="1"/>
</dbReference>
<dbReference type="InterPro" id="IPR027467">
    <property type="entry name" value="MopterinOxRdtase_cofactor_BS"/>
</dbReference>
<dbReference type="CDD" id="cd00207">
    <property type="entry name" value="fer2"/>
    <property type="match status" value="1"/>
</dbReference>
<feature type="domain" description="4Fe-4S ferredoxin-type" evidence="14">
    <location>
        <begin position="145"/>
        <end position="164"/>
    </location>
</feature>
<dbReference type="SMART" id="SM00929">
    <property type="entry name" value="NADH-G_4Fe-4S_3"/>
    <property type="match status" value="1"/>
</dbReference>
<protein>
    <submittedName>
        <fullName evidence="17">2Fe-2S iron-sulfur cluster binding domain-containing protein</fullName>
    </submittedName>
</protein>
<dbReference type="Pfam" id="PF22117">
    <property type="entry name" value="Fer4_Nqo3"/>
    <property type="match status" value="1"/>
</dbReference>
<dbReference type="GO" id="GO:0051537">
    <property type="term" value="F:2 iron, 2 sulfur cluster binding"/>
    <property type="evidence" value="ECO:0007669"/>
    <property type="project" value="UniProtKB-KW"/>
</dbReference>